<dbReference type="Proteomes" id="UP000694414">
    <property type="component" value="Unplaced"/>
</dbReference>
<keyword evidence="1" id="KW-0444">Lipid biosynthesis</keyword>
<evidence type="ECO:0000256" key="4">
    <source>
        <dbReference type="ARBA" id="ARBA00023160"/>
    </source>
</evidence>
<dbReference type="CDD" id="cd03506">
    <property type="entry name" value="Delta6-FADS-like"/>
    <property type="match status" value="1"/>
</dbReference>
<evidence type="ECO:0000256" key="3">
    <source>
        <dbReference type="ARBA" id="ARBA00023098"/>
    </source>
</evidence>
<dbReference type="Pfam" id="PF00487">
    <property type="entry name" value="FA_desaturase"/>
    <property type="match status" value="1"/>
</dbReference>
<reference evidence="6" key="1">
    <citation type="submission" date="2025-08" db="UniProtKB">
        <authorList>
            <consortium name="Ensembl"/>
        </authorList>
    </citation>
    <scope>IDENTIFICATION</scope>
</reference>
<evidence type="ECO:0000259" key="5">
    <source>
        <dbReference type="Pfam" id="PF00487"/>
    </source>
</evidence>
<protein>
    <recommendedName>
        <fullName evidence="5">Fatty acid desaturase domain-containing protein</fullName>
    </recommendedName>
</protein>
<accession>A0A8C9AHU5</accession>
<reference evidence="6" key="2">
    <citation type="submission" date="2025-09" db="UniProtKB">
        <authorList>
            <consortium name="Ensembl"/>
        </authorList>
    </citation>
    <scope>IDENTIFICATION</scope>
</reference>
<dbReference type="GO" id="GO:0016717">
    <property type="term" value="F:oxidoreductase activity, acting on paired donors, with oxidation of a pair of donors resulting in the reduction of molecular oxygen to two molecules of water"/>
    <property type="evidence" value="ECO:0007669"/>
    <property type="project" value="TreeGrafter"/>
</dbReference>
<proteinExistence type="predicted"/>
<name>A0A8C9AHU5_PROSS</name>
<feature type="domain" description="Fatty acid desaturase" evidence="5">
    <location>
        <begin position="36"/>
        <end position="122"/>
    </location>
</feature>
<dbReference type="GO" id="GO:0016020">
    <property type="term" value="C:membrane"/>
    <property type="evidence" value="ECO:0007669"/>
    <property type="project" value="TreeGrafter"/>
</dbReference>
<evidence type="ECO:0000256" key="2">
    <source>
        <dbReference type="ARBA" id="ARBA00022832"/>
    </source>
</evidence>
<organism evidence="6 7">
    <name type="scientific">Prolemur simus</name>
    <name type="common">Greater bamboo lemur</name>
    <name type="synonym">Hapalemur simus</name>
    <dbReference type="NCBI Taxonomy" id="1328070"/>
    <lineage>
        <taxon>Eukaryota</taxon>
        <taxon>Metazoa</taxon>
        <taxon>Chordata</taxon>
        <taxon>Craniata</taxon>
        <taxon>Vertebrata</taxon>
        <taxon>Euteleostomi</taxon>
        <taxon>Mammalia</taxon>
        <taxon>Eutheria</taxon>
        <taxon>Euarchontoglires</taxon>
        <taxon>Primates</taxon>
        <taxon>Strepsirrhini</taxon>
        <taxon>Lemuriformes</taxon>
        <taxon>Lemuridae</taxon>
        <taxon>Prolemur</taxon>
    </lineage>
</organism>
<keyword evidence="7" id="KW-1185">Reference proteome</keyword>
<evidence type="ECO:0000313" key="6">
    <source>
        <dbReference type="Ensembl" id="ENSPSMP00000030694.1"/>
    </source>
</evidence>
<keyword evidence="2" id="KW-0276">Fatty acid metabolism</keyword>
<evidence type="ECO:0000256" key="1">
    <source>
        <dbReference type="ARBA" id="ARBA00022516"/>
    </source>
</evidence>
<evidence type="ECO:0000313" key="7">
    <source>
        <dbReference type="Proteomes" id="UP000694414"/>
    </source>
</evidence>
<dbReference type="InterPro" id="IPR005804">
    <property type="entry name" value="FA_desaturase_dom"/>
</dbReference>
<keyword evidence="3" id="KW-0443">Lipid metabolism</keyword>
<dbReference type="PANTHER" id="PTHR19353">
    <property type="entry name" value="FATTY ACID DESATURASE 2"/>
    <property type="match status" value="1"/>
</dbReference>
<dbReference type="GO" id="GO:0006633">
    <property type="term" value="P:fatty acid biosynthetic process"/>
    <property type="evidence" value="ECO:0007669"/>
    <property type="project" value="UniProtKB-KW"/>
</dbReference>
<dbReference type="InterPro" id="IPR012171">
    <property type="entry name" value="Fatty_acid_desaturase"/>
</dbReference>
<sequence>MLSQVFQGLCKPSDVDATEKPQRVLTCSFYFPKRFLESPWFTCITQMSHIPMKMSIEENRDWLSTQVLATCNVEQSFFNDWFTGHLNFQIEHHLFPTMPRHNYHKVAPLVRSLCAKHGLQYVNKPMLTAFGDIVRALKKSGALWKDAYYET</sequence>
<dbReference type="AlphaFoldDB" id="A0A8C9AHU5"/>
<dbReference type="Ensembl" id="ENSPSMT00000035415.1">
    <property type="protein sequence ID" value="ENSPSMP00000030694.1"/>
    <property type="gene ID" value="ENSPSMG00000021309.1"/>
</dbReference>
<dbReference type="GeneTree" id="ENSGT00950000182990"/>
<keyword evidence="4" id="KW-0275">Fatty acid biosynthesis</keyword>
<dbReference type="PANTHER" id="PTHR19353:SF22">
    <property type="entry name" value="FATTY ACID DESATURASE 2-LIKE PROTEIN FADS2B-RELATED"/>
    <property type="match status" value="1"/>
</dbReference>